<dbReference type="Proteomes" id="UP000475117">
    <property type="component" value="Chromosome"/>
</dbReference>
<sequence>MLELDDIIPPEIPQPEPVVWPWVVGGVVLAALIAAAVWRVTMRKKSPQGTPAVVSARESFTALRHALATHKNTADSMPGVVHRWINQTLENHAELDPDTIAALVNVRDQLAPHRFLPPARWQAELDTDTITSTLADALGAPAEDPKKGGSA</sequence>
<protein>
    <recommendedName>
        <fullName evidence="3">DUF4381 domain-containing protein</fullName>
    </recommendedName>
</protein>
<proteinExistence type="predicted"/>
<dbReference type="AlphaFoldDB" id="A0A6B3LFN4"/>
<reference evidence="1 2" key="1">
    <citation type="submission" date="2020-12" db="EMBL/GenBank/DDBJ databases">
        <title>Sulforoseuscoccus oceanibium gen. nov., sp. nov., a representative of the phylum Verrucomicrobia with special cytoplasmic membrane, and proposal of Sulforoseuscoccusaceae fam. nov.</title>
        <authorList>
            <person name="Xi F."/>
        </authorList>
    </citation>
    <scope>NUCLEOTIDE SEQUENCE [LARGE SCALE GENOMIC DNA]</scope>
    <source>
        <strain evidence="1 2">T37</strain>
    </source>
</reference>
<gene>
    <name evidence="1" type="ORF">G3M56_000875</name>
</gene>
<dbReference type="RefSeq" id="WP_164365701.1">
    <property type="nucleotide sequence ID" value="NZ_CP066776.1"/>
</dbReference>
<evidence type="ECO:0000313" key="1">
    <source>
        <dbReference type="EMBL" id="QQL45172.1"/>
    </source>
</evidence>
<dbReference type="KEGG" id="soa:G3M56_000875"/>
<keyword evidence="2" id="KW-1185">Reference proteome</keyword>
<evidence type="ECO:0000313" key="2">
    <source>
        <dbReference type="Proteomes" id="UP000475117"/>
    </source>
</evidence>
<dbReference type="EMBL" id="CP066776">
    <property type="protein sequence ID" value="QQL45172.1"/>
    <property type="molecule type" value="Genomic_DNA"/>
</dbReference>
<name>A0A6B3LFN4_9BACT</name>
<evidence type="ECO:0008006" key="3">
    <source>
        <dbReference type="Google" id="ProtNLM"/>
    </source>
</evidence>
<accession>A0A6B3LFN4</accession>
<organism evidence="1 2">
    <name type="scientific">Sulfuriroseicoccus oceanibius</name>
    <dbReference type="NCBI Taxonomy" id="2707525"/>
    <lineage>
        <taxon>Bacteria</taxon>
        <taxon>Pseudomonadati</taxon>
        <taxon>Verrucomicrobiota</taxon>
        <taxon>Verrucomicrobiia</taxon>
        <taxon>Verrucomicrobiales</taxon>
        <taxon>Verrucomicrobiaceae</taxon>
        <taxon>Sulfuriroseicoccus</taxon>
    </lineage>
</organism>